<feature type="region of interest" description="Disordered" evidence="9">
    <location>
        <begin position="1413"/>
        <end position="1465"/>
    </location>
</feature>
<evidence type="ECO:0000259" key="11">
    <source>
        <dbReference type="PROSITE" id="PS50994"/>
    </source>
</evidence>
<feature type="domain" description="Integrase catalytic" evidence="11">
    <location>
        <begin position="858"/>
        <end position="979"/>
    </location>
</feature>
<dbReference type="InterPro" id="IPR041588">
    <property type="entry name" value="Integrase_H2C2"/>
</dbReference>
<feature type="coiled-coil region" evidence="8">
    <location>
        <begin position="1282"/>
        <end position="1309"/>
    </location>
</feature>
<dbReference type="Pfam" id="PF17917">
    <property type="entry name" value="RT_RNaseH"/>
    <property type="match status" value="1"/>
</dbReference>
<keyword evidence="7" id="KW-0863">Zinc-finger</keyword>
<evidence type="ECO:0000256" key="2">
    <source>
        <dbReference type="ARBA" id="ARBA00022695"/>
    </source>
</evidence>
<dbReference type="GO" id="GO:0016787">
    <property type="term" value="F:hydrolase activity"/>
    <property type="evidence" value="ECO:0007669"/>
    <property type="project" value="UniProtKB-KW"/>
</dbReference>
<evidence type="ECO:0000256" key="4">
    <source>
        <dbReference type="ARBA" id="ARBA00022759"/>
    </source>
</evidence>
<dbReference type="InterPro" id="IPR041373">
    <property type="entry name" value="RT_RNaseH"/>
</dbReference>
<reference evidence="12" key="1">
    <citation type="journal article" date="2019" name="Sci. Rep.">
        <title>Draft genome of Tanacetum cinerariifolium, the natural source of mosquito coil.</title>
        <authorList>
            <person name="Yamashiro T."/>
            <person name="Shiraishi A."/>
            <person name="Satake H."/>
            <person name="Nakayama K."/>
        </authorList>
    </citation>
    <scope>NUCLEOTIDE SEQUENCE</scope>
</reference>
<feature type="region of interest" description="Disordered" evidence="9">
    <location>
        <begin position="1385"/>
        <end position="1404"/>
    </location>
</feature>
<feature type="compositionally biased region" description="Basic and acidic residues" evidence="9">
    <location>
        <begin position="1385"/>
        <end position="1396"/>
    </location>
</feature>
<dbReference type="SMART" id="SM00343">
    <property type="entry name" value="ZnF_C2HC"/>
    <property type="match status" value="1"/>
</dbReference>
<dbReference type="SUPFAM" id="SSF56672">
    <property type="entry name" value="DNA/RNA polymerases"/>
    <property type="match status" value="1"/>
</dbReference>
<dbReference type="InterPro" id="IPR036875">
    <property type="entry name" value="Znf_CCHC_sf"/>
</dbReference>
<feature type="compositionally biased region" description="Basic residues" evidence="9">
    <location>
        <begin position="335"/>
        <end position="346"/>
    </location>
</feature>
<feature type="compositionally biased region" description="Low complexity" evidence="9">
    <location>
        <begin position="1149"/>
        <end position="1165"/>
    </location>
</feature>
<evidence type="ECO:0000256" key="1">
    <source>
        <dbReference type="ARBA" id="ARBA00022679"/>
    </source>
</evidence>
<evidence type="ECO:0000259" key="10">
    <source>
        <dbReference type="PROSITE" id="PS50158"/>
    </source>
</evidence>
<dbReference type="EMBL" id="BKCJ010005974">
    <property type="protein sequence ID" value="GEU69651.1"/>
    <property type="molecule type" value="Genomic_DNA"/>
</dbReference>
<keyword evidence="1" id="KW-0808">Transferase</keyword>
<dbReference type="InterPro" id="IPR001878">
    <property type="entry name" value="Znf_CCHC"/>
</dbReference>
<feature type="coiled-coil region" evidence="8">
    <location>
        <begin position="738"/>
        <end position="765"/>
    </location>
</feature>
<feature type="domain" description="CCHC-type" evidence="10">
    <location>
        <begin position="87"/>
        <end position="101"/>
    </location>
</feature>
<feature type="region of interest" description="Disordered" evidence="9">
    <location>
        <begin position="1149"/>
        <end position="1177"/>
    </location>
</feature>
<dbReference type="Gene3D" id="1.10.340.70">
    <property type="match status" value="1"/>
</dbReference>
<keyword evidence="7" id="KW-0479">Metal-binding</keyword>
<dbReference type="GO" id="GO:0003964">
    <property type="term" value="F:RNA-directed DNA polymerase activity"/>
    <property type="evidence" value="ECO:0007669"/>
    <property type="project" value="UniProtKB-KW"/>
</dbReference>
<organism evidence="12">
    <name type="scientific">Tanacetum cinerariifolium</name>
    <name type="common">Dalmatian daisy</name>
    <name type="synonym">Chrysanthemum cinerariifolium</name>
    <dbReference type="NCBI Taxonomy" id="118510"/>
    <lineage>
        <taxon>Eukaryota</taxon>
        <taxon>Viridiplantae</taxon>
        <taxon>Streptophyta</taxon>
        <taxon>Embryophyta</taxon>
        <taxon>Tracheophyta</taxon>
        <taxon>Spermatophyta</taxon>
        <taxon>Magnoliopsida</taxon>
        <taxon>eudicotyledons</taxon>
        <taxon>Gunneridae</taxon>
        <taxon>Pentapetalae</taxon>
        <taxon>asterids</taxon>
        <taxon>campanulids</taxon>
        <taxon>Asterales</taxon>
        <taxon>Asteraceae</taxon>
        <taxon>Asteroideae</taxon>
        <taxon>Anthemideae</taxon>
        <taxon>Anthemidinae</taxon>
        <taxon>Tanacetum</taxon>
    </lineage>
</organism>
<keyword evidence="8" id="KW-0175">Coiled coil</keyword>
<evidence type="ECO:0000256" key="7">
    <source>
        <dbReference type="PROSITE-ProRule" id="PRU00047"/>
    </source>
</evidence>
<evidence type="ECO:0000256" key="9">
    <source>
        <dbReference type="SAM" id="MobiDB-lite"/>
    </source>
</evidence>
<dbReference type="InterPro" id="IPR036397">
    <property type="entry name" value="RNaseH_sf"/>
</dbReference>
<sequence>MDQDSVHMVAASKVPMLKPVIENGNAPPITQVIEGVETTIAPTIIEEKAKKMAMLTIRAMRLLKNTGRKFSMNGIKTIEFDKSKVECYSCHKRGHFAKECRAPRNQENKNRENSRRRVHVETLASLALVSCDGLGGYDWSDQAEEGPTNFALMAYSFTSSNSEIVDKCKTGLGYNVVPPPYTGNFMPLNLDLSFSGLEEFVNEPIVSEPTVKKPIVETSEAKASVDKPKVVRKNFGPLLIEDWISDNEDEAESKSKIEKETVKPSFAKIKFVKSKEQVKSLRKTTVKQGITYYCSVDVNAVDVYTSCIEQFWANVKAKTVNGEVQLQALMDEKKTKQHRKPRRKVTKVPQPSDPTEHVADEAVNEEMDGSLERAATTATSLDAKQDRDMFGVNNFDGDEVIVESVDIAEQAKEVVDDITLVNALMEIKSAKPKADKVVIQEPKQGTTTITPTTITAASSRPKAKRLQAEEQKELTDAEKAKLLMQFLEKRRKFFAAKRAEEKRNIPPKRAQQRSIMCTYLKNMEGWKLKSLKNKSFANIQEMFDKAMKRVNTFVYYKTELVLESSKKAKAEVIEDDRDDVTVDATPLSSKSPTIVDYKIYKEGKISYFQIFRADGVECGYSQDKVSIPTADEMFDEVGGADTFIVEADASSDGIGVVLLLKGKPISFFCRKLGPRMRTAATYQKELFAIMETVYKWKLIGFDFAIEYKLRVSNQAVDALSRMYEDDNEGVTLAFMAMIRLVIGLVDDLKSENENLEESRQLHQRLDRGEQLKGFHRKQGLLLYQGHYYIGAESKLKDILLAEFHNMPSVVHGGIKKMLVGFSALFYWNGMQKSVEDFVRNCLVCQQTKYSTQATEWLLQPLPNQTAIWEDVSINIIIGLLASKGLTIILVVVDRFSKYAHFGTLPTNFNAPKVVKLFMEIMVKHHGFPMAIISHRDLIFTDRQMEVVNRGLEQHLRAMLLDRLHHWPPDDEGLGEVPSLDEKKLLSAVEVTTADMEVTTAGSGEFELWKMRIEQYFLMMDYALWEVIVNGDSPPPKRTVDCVEKSYPPTTTEEKLARKNELKARGTLLMAHPNRHQLKFNSYKNAKSLMKAIEKRFGGNKESKKVQKILLKQQYENFNGNSSEDLETLSMDDLYNNMKIYEIEVKGSSSSSQNSQNVAIVSSNSSGDNNQTHGSNSIDADDLEEIDLKWQMAMLTMRARRFLKNTGRKVGANGSKTIGFDKIKVECYNLETTDANALVAQDGFGYDWSDQAEDGPTNFALMAYTSSGSLSSSNSDTESRFNVRAYKAGLESVEARLDVYKKNKVVFEEDIKILKIDIMFKDNALTELRKKFEKAKKGRDDFKLTLEKFENSSKNLGKLLDSQELHAPKPDLILVDVEKYVVNETVSHSEDEKETKTKSKKRKPSFAKVEFVKPNEQVKTPRESVKQEEHNKQAKHLRKNSQSPKGQLNGQRVVRPVGNNNRKEKGVINSGRSRHMTGNMSYLSEYEEIYGGYVAFGGDPKGGKIIDTKCVVLSPDSKLLDESQVLLRVLRKNNMYSVNLKNVAPSGGIKKEFSVASTPQHNRVAERKNITLTEAARTMLADLKLPTTFWAEAVNTACYVKNRQGIRIFNSRNMIVKETLHITFLENKPNVAGSGPTWLFDIDTLTKSMNYKLVVTGNKSNGSAGKARVETVPDKDYILLPLWTQDPLLSTSSKDSPGNGFKPSGEDEKKATEDQ</sequence>
<feature type="compositionally biased region" description="Polar residues" evidence="9">
    <location>
        <begin position="1439"/>
        <end position="1449"/>
    </location>
</feature>
<dbReference type="InterPro" id="IPR050951">
    <property type="entry name" value="Retrovirus_Pol_polyprotein"/>
</dbReference>
<keyword evidence="3" id="KW-0540">Nuclease</keyword>
<comment type="caution">
    <text evidence="12">The sequence shown here is derived from an EMBL/GenBank/DDBJ whole genome shotgun (WGS) entry which is preliminary data.</text>
</comment>
<dbReference type="InterPro" id="IPR012337">
    <property type="entry name" value="RNaseH-like_sf"/>
</dbReference>
<accession>A0A6L2M6V3</accession>
<feature type="compositionally biased region" description="Basic and acidic residues" evidence="9">
    <location>
        <begin position="1418"/>
        <end position="1431"/>
    </location>
</feature>
<feature type="region of interest" description="Disordered" evidence="9">
    <location>
        <begin position="331"/>
        <end position="357"/>
    </location>
</feature>
<evidence type="ECO:0000256" key="3">
    <source>
        <dbReference type="ARBA" id="ARBA00022722"/>
    </source>
</evidence>
<dbReference type="SUPFAM" id="SSF57756">
    <property type="entry name" value="Retrovirus zinc finger-like domains"/>
    <property type="match status" value="1"/>
</dbReference>
<keyword evidence="2" id="KW-0548">Nucleotidyltransferase</keyword>
<feature type="compositionally biased region" description="Polar residues" evidence="9">
    <location>
        <begin position="1166"/>
        <end position="1177"/>
    </location>
</feature>
<dbReference type="GO" id="GO:0004519">
    <property type="term" value="F:endonuclease activity"/>
    <property type="evidence" value="ECO:0007669"/>
    <property type="project" value="UniProtKB-KW"/>
</dbReference>
<proteinExistence type="predicted"/>
<feature type="compositionally biased region" description="Basic and acidic residues" evidence="9">
    <location>
        <begin position="1703"/>
        <end position="1714"/>
    </location>
</feature>
<keyword evidence="5" id="KW-0378">Hydrolase</keyword>
<feature type="region of interest" description="Disordered" evidence="9">
    <location>
        <begin position="1687"/>
        <end position="1714"/>
    </location>
</feature>
<evidence type="ECO:0000256" key="8">
    <source>
        <dbReference type="SAM" id="Coils"/>
    </source>
</evidence>
<dbReference type="SUPFAM" id="SSF53098">
    <property type="entry name" value="Ribonuclease H-like"/>
    <property type="match status" value="2"/>
</dbReference>
<dbReference type="GO" id="GO:0003676">
    <property type="term" value="F:nucleic acid binding"/>
    <property type="evidence" value="ECO:0007669"/>
    <property type="project" value="InterPro"/>
</dbReference>
<dbReference type="PANTHER" id="PTHR37984:SF5">
    <property type="entry name" value="PROTEIN NYNRIN-LIKE"/>
    <property type="match status" value="1"/>
</dbReference>
<keyword evidence="6" id="KW-0695">RNA-directed DNA polymerase</keyword>
<dbReference type="Gene3D" id="4.10.60.10">
    <property type="entry name" value="Zinc finger, CCHC-type"/>
    <property type="match status" value="1"/>
</dbReference>
<evidence type="ECO:0000256" key="6">
    <source>
        <dbReference type="ARBA" id="ARBA00022918"/>
    </source>
</evidence>
<gene>
    <name evidence="12" type="ORF">Tci_041629</name>
</gene>
<evidence type="ECO:0000313" key="12">
    <source>
        <dbReference type="EMBL" id="GEU69651.1"/>
    </source>
</evidence>
<dbReference type="PROSITE" id="PS50158">
    <property type="entry name" value="ZF_CCHC"/>
    <property type="match status" value="1"/>
</dbReference>
<dbReference type="Pfam" id="PF17921">
    <property type="entry name" value="Integrase_H2C2"/>
    <property type="match status" value="1"/>
</dbReference>
<keyword evidence="7" id="KW-0862">Zinc</keyword>
<dbReference type="InterPro" id="IPR043502">
    <property type="entry name" value="DNA/RNA_pol_sf"/>
</dbReference>
<protein>
    <submittedName>
        <fullName evidence="12">Uncharacterized protein</fullName>
    </submittedName>
</protein>
<dbReference type="PROSITE" id="PS50994">
    <property type="entry name" value="INTEGRASE"/>
    <property type="match status" value="1"/>
</dbReference>
<dbReference type="InterPro" id="IPR001584">
    <property type="entry name" value="Integrase_cat-core"/>
</dbReference>
<dbReference type="GO" id="GO:0008270">
    <property type="term" value="F:zinc ion binding"/>
    <property type="evidence" value="ECO:0007669"/>
    <property type="project" value="UniProtKB-KW"/>
</dbReference>
<dbReference type="Gene3D" id="3.30.420.10">
    <property type="entry name" value="Ribonuclease H-like superfamily/Ribonuclease H"/>
    <property type="match status" value="2"/>
</dbReference>
<dbReference type="PANTHER" id="PTHR37984">
    <property type="entry name" value="PROTEIN CBG26694"/>
    <property type="match status" value="1"/>
</dbReference>
<dbReference type="GO" id="GO:0015074">
    <property type="term" value="P:DNA integration"/>
    <property type="evidence" value="ECO:0007669"/>
    <property type="project" value="InterPro"/>
</dbReference>
<keyword evidence="4" id="KW-0255">Endonuclease</keyword>
<name>A0A6L2M6V3_TANCI</name>
<evidence type="ECO:0000256" key="5">
    <source>
        <dbReference type="ARBA" id="ARBA00022801"/>
    </source>
</evidence>